<comment type="caution">
    <text evidence="1">The sequence shown here is derived from an EMBL/GenBank/DDBJ whole genome shotgun (WGS) entry which is preliminary data.</text>
</comment>
<sequence length="180" mass="19981">MWKLPGGSNTQDSKQKGQRSACSRKEENENKMDQLPYLGCYDVEGAGTPTALSGHKQYETRLLAPSYSPTDGHSLTDQLLIGVDTVSTSGETRCSETEADFQPEEYRTEDIIFSDFTSARVSRPPIVYKKVLRLVERDYPRLTGLSFSLGGGTDMIYEGDSEGLWHLIEAGMRSTFLPSP</sequence>
<name>A0ACB6Z5F9_THEGA</name>
<accession>A0ACB6Z5F9</accession>
<organism evidence="1 2">
    <name type="scientific">Thelephora ganbajun</name>
    <name type="common">Ganba fungus</name>
    <dbReference type="NCBI Taxonomy" id="370292"/>
    <lineage>
        <taxon>Eukaryota</taxon>
        <taxon>Fungi</taxon>
        <taxon>Dikarya</taxon>
        <taxon>Basidiomycota</taxon>
        <taxon>Agaricomycotina</taxon>
        <taxon>Agaricomycetes</taxon>
        <taxon>Thelephorales</taxon>
        <taxon>Thelephoraceae</taxon>
        <taxon>Thelephora</taxon>
    </lineage>
</organism>
<protein>
    <submittedName>
        <fullName evidence="1">Uncharacterized protein</fullName>
    </submittedName>
</protein>
<reference evidence="1" key="1">
    <citation type="submission" date="2019-10" db="EMBL/GenBank/DDBJ databases">
        <authorList>
            <consortium name="DOE Joint Genome Institute"/>
            <person name="Kuo A."/>
            <person name="Miyauchi S."/>
            <person name="Kiss E."/>
            <person name="Drula E."/>
            <person name="Kohler A."/>
            <person name="Sanchez-Garcia M."/>
            <person name="Andreopoulos B."/>
            <person name="Barry K.W."/>
            <person name="Bonito G."/>
            <person name="Buee M."/>
            <person name="Carver A."/>
            <person name="Chen C."/>
            <person name="Cichocki N."/>
            <person name="Clum A."/>
            <person name="Culley D."/>
            <person name="Crous P.W."/>
            <person name="Fauchery L."/>
            <person name="Girlanda M."/>
            <person name="Hayes R."/>
            <person name="Keri Z."/>
            <person name="Labutti K."/>
            <person name="Lipzen A."/>
            <person name="Lombard V."/>
            <person name="Magnuson J."/>
            <person name="Maillard F."/>
            <person name="Morin E."/>
            <person name="Murat C."/>
            <person name="Nolan M."/>
            <person name="Ohm R."/>
            <person name="Pangilinan J."/>
            <person name="Pereira M."/>
            <person name="Perotto S."/>
            <person name="Peter M."/>
            <person name="Riley R."/>
            <person name="Sitrit Y."/>
            <person name="Stielow B."/>
            <person name="Szollosi G."/>
            <person name="Zifcakova L."/>
            <person name="Stursova M."/>
            <person name="Spatafora J.W."/>
            <person name="Tedersoo L."/>
            <person name="Vaario L.-M."/>
            <person name="Yamada A."/>
            <person name="Yan M."/>
            <person name="Wang P."/>
            <person name="Xu J."/>
            <person name="Bruns T."/>
            <person name="Baldrian P."/>
            <person name="Vilgalys R."/>
            <person name="Henrissat B."/>
            <person name="Grigoriev I.V."/>
            <person name="Hibbett D."/>
            <person name="Nagy L.G."/>
            <person name="Martin F.M."/>
        </authorList>
    </citation>
    <scope>NUCLEOTIDE SEQUENCE</scope>
    <source>
        <strain evidence="1">P2</strain>
    </source>
</reference>
<dbReference type="Proteomes" id="UP000886501">
    <property type="component" value="Unassembled WGS sequence"/>
</dbReference>
<evidence type="ECO:0000313" key="2">
    <source>
        <dbReference type="Proteomes" id="UP000886501"/>
    </source>
</evidence>
<reference evidence="1" key="2">
    <citation type="journal article" date="2020" name="Nat. Commun.">
        <title>Large-scale genome sequencing of mycorrhizal fungi provides insights into the early evolution of symbiotic traits.</title>
        <authorList>
            <person name="Miyauchi S."/>
            <person name="Kiss E."/>
            <person name="Kuo A."/>
            <person name="Drula E."/>
            <person name="Kohler A."/>
            <person name="Sanchez-Garcia M."/>
            <person name="Morin E."/>
            <person name="Andreopoulos B."/>
            <person name="Barry K.W."/>
            <person name="Bonito G."/>
            <person name="Buee M."/>
            <person name="Carver A."/>
            <person name="Chen C."/>
            <person name="Cichocki N."/>
            <person name="Clum A."/>
            <person name="Culley D."/>
            <person name="Crous P.W."/>
            <person name="Fauchery L."/>
            <person name="Girlanda M."/>
            <person name="Hayes R.D."/>
            <person name="Keri Z."/>
            <person name="LaButti K."/>
            <person name="Lipzen A."/>
            <person name="Lombard V."/>
            <person name="Magnuson J."/>
            <person name="Maillard F."/>
            <person name="Murat C."/>
            <person name="Nolan M."/>
            <person name="Ohm R.A."/>
            <person name="Pangilinan J."/>
            <person name="Pereira M.F."/>
            <person name="Perotto S."/>
            <person name="Peter M."/>
            <person name="Pfister S."/>
            <person name="Riley R."/>
            <person name="Sitrit Y."/>
            <person name="Stielow J.B."/>
            <person name="Szollosi G."/>
            <person name="Zifcakova L."/>
            <person name="Stursova M."/>
            <person name="Spatafora J.W."/>
            <person name="Tedersoo L."/>
            <person name="Vaario L.M."/>
            <person name="Yamada A."/>
            <person name="Yan M."/>
            <person name="Wang P."/>
            <person name="Xu J."/>
            <person name="Bruns T."/>
            <person name="Baldrian P."/>
            <person name="Vilgalys R."/>
            <person name="Dunand C."/>
            <person name="Henrissat B."/>
            <person name="Grigoriev I.V."/>
            <person name="Hibbett D."/>
            <person name="Nagy L.G."/>
            <person name="Martin F.M."/>
        </authorList>
    </citation>
    <scope>NUCLEOTIDE SEQUENCE</scope>
    <source>
        <strain evidence="1">P2</strain>
    </source>
</reference>
<evidence type="ECO:0000313" key="1">
    <source>
        <dbReference type="EMBL" id="KAF9644905.1"/>
    </source>
</evidence>
<dbReference type="EMBL" id="MU118113">
    <property type="protein sequence ID" value="KAF9644905.1"/>
    <property type="molecule type" value="Genomic_DNA"/>
</dbReference>
<keyword evidence="2" id="KW-1185">Reference proteome</keyword>
<proteinExistence type="predicted"/>
<gene>
    <name evidence="1" type="ORF">BDM02DRAFT_3263263</name>
</gene>